<dbReference type="OrthoDB" id="116080at2"/>
<dbReference type="Proteomes" id="UP000538666">
    <property type="component" value="Unassembled WGS sequence"/>
</dbReference>
<keyword evidence="2" id="KW-1185">Reference proteome</keyword>
<evidence type="ECO:0008006" key="3">
    <source>
        <dbReference type="Google" id="ProtNLM"/>
    </source>
</evidence>
<gene>
    <name evidence="1" type="ORF">HNQ77_004272</name>
</gene>
<dbReference type="AlphaFoldDB" id="A0A841JYT0"/>
<accession>A0A841JYT0</accession>
<dbReference type="PROSITE" id="PS51257">
    <property type="entry name" value="PROKAR_LIPOPROTEIN"/>
    <property type="match status" value="1"/>
</dbReference>
<evidence type="ECO:0000313" key="2">
    <source>
        <dbReference type="Proteomes" id="UP000538666"/>
    </source>
</evidence>
<comment type="caution">
    <text evidence="1">The sequence shown here is derived from an EMBL/GenBank/DDBJ whole genome shotgun (WGS) entry which is preliminary data.</text>
</comment>
<dbReference type="RefSeq" id="WP_050058251.1">
    <property type="nucleotide sequence ID" value="NZ_JACHEK010000009.1"/>
</dbReference>
<organism evidence="1 2">
    <name type="scientific">Silvibacterium bohemicum</name>
    <dbReference type="NCBI Taxonomy" id="1577686"/>
    <lineage>
        <taxon>Bacteria</taxon>
        <taxon>Pseudomonadati</taxon>
        <taxon>Acidobacteriota</taxon>
        <taxon>Terriglobia</taxon>
        <taxon>Terriglobales</taxon>
        <taxon>Acidobacteriaceae</taxon>
        <taxon>Silvibacterium</taxon>
    </lineage>
</organism>
<protein>
    <recommendedName>
        <fullName evidence="3">Lipoprotein</fullName>
    </recommendedName>
</protein>
<evidence type="ECO:0000313" key="1">
    <source>
        <dbReference type="EMBL" id="MBB6146300.1"/>
    </source>
</evidence>
<name>A0A841JYT0_9BACT</name>
<proteinExistence type="predicted"/>
<sequence length="206" mass="22321">MQAKHVLGLAVCGAMVFAAGCRKTNTVDKGAFKSAINDYYSSRQACVWSSPIKFPVQADTSNDEQTKGFDALTDAGLLVRKSAEKKRFLIGSKQVNDYDLSDKGRSTWTADQTQPGYGNFCFGHREVTNVDSYTPSDNADATQYSVTYHYDVAGVPDWANSTEMKTAFPKVATDTSGQQIATANLVKSTNGWQVGSVQPANDTSTQ</sequence>
<dbReference type="EMBL" id="JACHEK010000009">
    <property type="protein sequence ID" value="MBB6146300.1"/>
    <property type="molecule type" value="Genomic_DNA"/>
</dbReference>
<reference evidence="1 2" key="1">
    <citation type="submission" date="2020-08" db="EMBL/GenBank/DDBJ databases">
        <title>Genomic Encyclopedia of Type Strains, Phase IV (KMG-IV): sequencing the most valuable type-strain genomes for metagenomic binning, comparative biology and taxonomic classification.</title>
        <authorList>
            <person name="Goeker M."/>
        </authorList>
    </citation>
    <scope>NUCLEOTIDE SEQUENCE [LARGE SCALE GENOMIC DNA]</scope>
    <source>
        <strain evidence="1 2">DSM 103733</strain>
    </source>
</reference>